<keyword evidence="4" id="KW-0413">Isomerase</keyword>
<dbReference type="InterPro" id="IPR046357">
    <property type="entry name" value="PPIase_dom_sf"/>
</dbReference>
<keyword evidence="2" id="KW-0677">Repeat</keyword>
<dbReference type="EMBL" id="JALLPJ020000737">
    <property type="protein sequence ID" value="KAL3784147.1"/>
    <property type="molecule type" value="Genomic_DNA"/>
</dbReference>
<evidence type="ECO:0000256" key="2">
    <source>
        <dbReference type="ARBA" id="ARBA00022737"/>
    </source>
</evidence>
<organism evidence="7 8">
    <name type="scientific">Cyclotella atomus</name>
    <dbReference type="NCBI Taxonomy" id="382360"/>
    <lineage>
        <taxon>Eukaryota</taxon>
        <taxon>Sar</taxon>
        <taxon>Stramenopiles</taxon>
        <taxon>Ochrophyta</taxon>
        <taxon>Bacillariophyta</taxon>
        <taxon>Coscinodiscophyceae</taxon>
        <taxon>Thalassiosirophycidae</taxon>
        <taxon>Stephanodiscales</taxon>
        <taxon>Stephanodiscaceae</taxon>
        <taxon>Cyclotella</taxon>
    </lineage>
</organism>
<dbReference type="InterPro" id="IPR001179">
    <property type="entry name" value="PPIase_FKBP_dom"/>
</dbReference>
<keyword evidence="4" id="KW-0697">Rotamase</keyword>
<protein>
    <recommendedName>
        <fullName evidence="4">peptidylprolyl isomerase</fullName>
        <ecNumber evidence="4">5.2.1.8</ecNumber>
    </recommendedName>
</protein>
<reference evidence="7 8" key="1">
    <citation type="submission" date="2024-10" db="EMBL/GenBank/DDBJ databases">
        <title>Updated reference genomes for cyclostephanoid diatoms.</title>
        <authorList>
            <person name="Roberts W.R."/>
            <person name="Alverson A.J."/>
        </authorList>
    </citation>
    <scope>NUCLEOTIDE SEQUENCE [LARGE SCALE GENOMIC DNA]</scope>
    <source>
        <strain evidence="7 8">AJA010-31</strain>
    </source>
</reference>
<feature type="domain" description="PPIase FKBP-type" evidence="6">
    <location>
        <begin position="198"/>
        <end position="290"/>
    </location>
</feature>
<name>A0ABD3P8Q0_9STRA</name>
<keyword evidence="1 5" id="KW-0732">Signal</keyword>
<feature type="signal peptide" evidence="5">
    <location>
        <begin position="1"/>
        <end position="33"/>
    </location>
</feature>
<dbReference type="InterPro" id="IPR052273">
    <property type="entry name" value="PPIase_FKBP"/>
</dbReference>
<dbReference type="PROSITE" id="PS50059">
    <property type="entry name" value="FKBP_PPIASE"/>
    <property type="match status" value="1"/>
</dbReference>
<dbReference type="PANTHER" id="PTHR46222:SF3">
    <property type="entry name" value="PEPTIDYLPROLYL ISOMERASE"/>
    <property type="match status" value="1"/>
</dbReference>
<comment type="catalytic activity">
    <reaction evidence="4">
        <text>[protein]-peptidylproline (omega=180) = [protein]-peptidylproline (omega=0)</text>
        <dbReference type="Rhea" id="RHEA:16237"/>
        <dbReference type="Rhea" id="RHEA-COMP:10747"/>
        <dbReference type="Rhea" id="RHEA-COMP:10748"/>
        <dbReference type="ChEBI" id="CHEBI:83833"/>
        <dbReference type="ChEBI" id="CHEBI:83834"/>
        <dbReference type="EC" id="5.2.1.8"/>
    </reaction>
</comment>
<dbReference type="AlphaFoldDB" id="A0ABD3P8Q0"/>
<dbReference type="Proteomes" id="UP001530400">
    <property type="component" value="Unassembled WGS sequence"/>
</dbReference>
<gene>
    <name evidence="7" type="ORF">ACHAWO_006361</name>
</gene>
<evidence type="ECO:0000313" key="7">
    <source>
        <dbReference type="EMBL" id="KAL3784147.1"/>
    </source>
</evidence>
<dbReference type="SUPFAM" id="SSF54534">
    <property type="entry name" value="FKBP-like"/>
    <property type="match status" value="1"/>
</dbReference>
<proteinExistence type="predicted"/>
<dbReference type="GO" id="GO:0003755">
    <property type="term" value="F:peptidyl-prolyl cis-trans isomerase activity"/>
    <property type="evidence" value="ECO:0007669"/>
    <property type="project" value="UniProtKB-KW"/>
</dbReference>
<keyword evidence="8" id="KW-1185">Reference proteome</keyword>
<dbReference type="Pfam" id="PF00254">
    <property type="entry name" value="FKBP_C"/>
    <property type="match status" value="1"/>
</dbReference>
<evidence type="ECO:0000259" key="6">
    <source>
        <dbReference type="PROSITE" id="PS50059"/>
    </source>
</evidence>
<evidence type="ECO:0000256" key="1">
    <source>
        <dbReference type="ARBA" id="ARBA00022729"/>
    </source>
</evidence>
<feature type="chain" id="PRO_5044757878" description="peptidylprolyl isomerase" evidence="5">
    <location>
        <begin position="34"/>
        <end position="299"/>
    </location>
</feature>
<dbReference type="Gene3D" id="3.10.50.40">
    <property type="match status" value="1"/>
</dbReference>
<sequence length="299" mass="32614">MYCRSTEHRSRRCRLVLFLLGSTSSFSLGPANGRNFNRREVLAKFISVPTAASLLTLSPRIAEAVSNDEETVCTLVIDSPDSTNIGIQFVDTKINGKDYASIDKVEPDSIAAKGGVRSGMVLLARESATKSNSKNIEFRLRNGPYPFILQFATPDALAKIASSSTVQEANERALGPYDRIDVKTVKQPGDCNKKAESGDTITIAYEARISSVTGLIYDSTSWRQGDPATFQLGKGETLPGVEIGLNGMCVGEVREIDVPASLGYGKFGSQVFDIPGDVRLFWRVELLDLIKGKRQLRII</sequence>
<dbReference type="PANTHER" id="PTHR46222">
    <property type="entry name" value="PEPTIDYL-PROLYL CIS-TRANS ISOMERASE FKBP7/14"/>
    <property type="match status" value="1"/>
</dbReference>
<evidence type="ECO:0000256" key="3">
    <source>
        <dbReference type="ARBA" id="ARBA00023180"/>
    </source>
</evidence>
<dbReference type="EC" id="5.2.1.8" evidence="4"/>
<keyword evidence="3" id="KW-0325">Glycoprotein</keyword>
<evidence type="ECO:0000313" key="8">
    <source>
        <dbReference type="Proteomes" id="UP001530400"/>
    </source>
</evidence>
<comment type="caution">
    <text evidence="7">The sequence shown here is derived from an EMBL/GenBank/DDBJ whole genome shotgun (WGS) entry which is preliminary data.</text>
</comment>
<evidence type="ECO:0000256" key="4">
    <source>
        <dbReference type="PROSITE-ProRule" id="PRU00277"/>
    </source>
</evidence>
<accession>A0ABD3P8Q0</accession>
<evidence type="ECO:0000256" key="5">
    <source>
        <dbReference type="SAM" id="SignalP"/>
    </source>
</evidence>